<evidence type="ECO:0000256" key="4">
    <source>
        <dbReference type="ARBA" id="ARBA00022989"/>
    </source>
</evidence>
<comment type="subcellular location">
    <subcellularLocation>
        <location evidence="1">Membrane</location>
        <topology evidence="1">Multi-pass membrane protein</topology>
    </subcellularLocation>
</comment>
<feature type="domain" description="EamA" evidence="8">
    <location>
        <begin position="181"/>
        <end position="323"/>
    </location>
</feature>
<feature type="transmembrane region" description="Helical" evidence="7">
    <location>
        <begin position="106"/>
        <end position="125"/>
    </location>
</feature>
<dbReference type="AlphaFoldDB" id="I0L263"/>
<dbReference type="STRING" id="1150864.MILUP08_42841"/>
<feature type="domain" description="EamA" evidence="8">
    <location>
        <begin position="40"/>
        <end position="168"/>
    </location>
</feature>
<dbReference type="Pfam" id="PF00892">
    <property type="entry name" value="EamA"/>
    <property type="match status" value="2"/>
</dbReference>
<protein>
    <submittedName>
        <fullName evidence="9">Multidrug resistance efflux transporter</fullName>
    </submittedName>
</protein>
<accession>I0L263</accession>
<dbReference type="InterPro" id="IPR037185">
    <property type="entry name" value="EmrE-like"/>
</dbReference>
<evidence type="ECO:0000256" key="5">
    <source>
        <dbReference type="ARBA" id="ARBA00023136"/>
    </source>
</evidence>
<name>I0L263_9ACTN</name>
<dbReference type="PANTHER" id="PTHR32322">
    <property type="entry name" value="INNER MEMBRANE TRANSPORTER"/>
    <property type="match status" value="1"/>
</dbReference>
<feature type="transmembrane region" description="Helical" evidence="7">
    <location>
        <begin position="65"/>
        <end position="85"/>
    </location>
</feature>
<dbReference type="OrthoDB" id="9812547at2"/>
<dbReference type="SUPFAM" id="SSF103481">
    <property type="entry name" value="Multidrug resistance efflux transporter EmrE"/>
    <property type="match status" value="2"/>
</dbReference>
<feature type="transmembrane region" description="Helical" evidence="7">
    <location>
        <begin position="131"/>
        <end position="149"/>
    </location>
</feature>
<feature type="transmembrane region" description="Helical" evidence="7">
    <location>
        <begin position="37"/>
        <end position="59"/>
    </location>
</feature>
<feature type="compositionally biased region" description="Low complexity" evidence="6">
    <location>
        <begin position="13"/>
        <end position="24"/>
    </location>
</feature>
<keyword evidence="10" id="KW-1185">Reference proteome</keyword>
<dbReference type="EMBL" id="CAIE01000022">
    <property type="protein sequence ID" value="CCH17910.1"/>
    <property type="molecule type" value="Genomic_DNA"/>
</dbReference>
<feature type="transmembrane region" description="Helical" evidence="7">
    <location>
        <begin position="284"/>
        <end position="301"/>
    </location>
</feature>
<evidence type="ECO:0000259" key="8">
    <source>
        <dbReference type="Pfam" id="PF00892"/>
    </source>
</evidence>
<organism evidence="9 10">
    <name type="scientific">Micromonospora lupini str. Lupac 08</name>
    <dbReference type="NCBI Taxonomy" id="1150864"/>
    <lineage>
        <taxon>Bacteria</taxon>
        <taxon>Bacillati</taxon>
        <taxon>Actinomycetota</taxon>
        <taxon>Actinomycetes</taxon>
        <taxon>Micromonosporales</taxon>
        <taxon>Micromonosporaceae</taxon>
        <taxon>Micromonospora</taxon>
    </lineage>
</organism>
<evidence type="ECO:0000313" key="9">
    <source>
        <dbReference type="EMBL" id="CCH17910.1"/>
    </source>
</evidence>
<dbReference type="eggNOG" id="COG0697">
    <property type="taxonomic scope" value="Bacteria"/>
</dbReference>
<evidence type="ECO:0000256" key="7">
    <source>
        <dbReference type="SAM" id="Phobius"/>
    </source>
</evidence>
<feature type="transmembrane region" description="Helical" evidence="7">
    <location>
        <begin position="178"/>
        <end position="198"/>
    </location>
</feature>
<comment type="similarity">
    <text evidence="2">Belongs to the EamA transporter family.</text>
</comment>
<feature type="transmembrane region" description="Helical" evidence="7">
    <location>
        <begin position="210"/>
        <end position="231"/>
    </location>
</feature>
<keyword evidence="5 7" id="KW-0472">Membrane</keyword>
<evidence type="ECO:0000256" key="1">
    <source>
        <dbReference type="ARBA" id="ARBA00004141"/>
    </source>
</evidence>
<evidence type="ECO:0000256" key="2">
    <source>
        <dbReference type="ARBA" id="ARBA00007362"/>
    </source>
</evidence>
<sequence>MRRRPRPDRRPDSTSARPRTSTPALTVDRPAADRGRIAAALLAVWLLWGSTFLGIRVVVQEVPPLFAAGVRFTAAGALLLGGLCWHWRRRGQPGLAARLRGHTGRLTLLGLMHFLGANGLVSVASEDLPSAAAGTYFATVPIWVLVMGGRPRGRDLGAATVGLAGVALLLGFQPGPLLPSLLVLAAALTWAVAGRIAAASAGRGAAAGTVPGAALSSAVQMLGGGLALLVVSGFAGEWGRLDVGHLHPTVWLAQLHLVLLGSLVGFLAYTWLVTRVDQRLASTYSYVNPLVAVALGALVLGEDLTTATLVGTACLVAAVAWTVRSAARPVPPHTSDVPTVPAVPASR</sequence>
<dbReference type="GO" id="GO:0016020">
    <property type="term" value="C:membrane"/>
    <property type="evidence" value="ECO:0007669"/>
    <property type="project" value="UniProtKB-SubCell"/>
</dbReference>
<proteinExistence type="inferred from homology"/>
<comment type="caution">
    <text evidence="9">The sequence shown here is derived from an EMBL/GenBank/DDBJ whole genome shotgun (WGS) entry which is preliminary data.</text>
</comment>
<dbReference type="PANTHER" id="PTHR32322:SF2">
    <property type="entry name" value="EAMA DOMAIN-CONTAINING PROTEIN"/>
    <property type="match status" value="1"/>
</dbReference>
<dbReference type="InterPro" id="IPR000620">
    <property type="entry name" value="EamA_dom"/>
</dbReference>
<dbReference type="Proteomes" id="UP000003448">
    <property type="component" value="Unassembled WGS sequence"/>
</dbReference>
<feature type="transmembrane region" description="Helical" evidence="7">
    <location>
        <begin position="251"/>
        <end position="272"/>
    </location>
</feature>
<feature type="transmembrane region" description="Helical" evidence="7">
    <location>
        <begin position="307"/>
        <end position="323"/>
    </location>
</feature>
<gene>
    <name evidence="9" type="ORF">MILUP08_42841</name>
</gene>
<reference evidence="10" key="1">
    <citation type="journal article" date="2012" name="J. Bacteriol.">
        <title>Genome Sequence of Micromonospora lupini Lupac 08, Isolated from Root Nodules of Lupinus angustifolius.</title>
        <authorList>
            <person name="Alonso-Vega P."/>
            <person name="Normand P."/>
            <person name="Bacigalupe R."/>
            <person name="Pujic P."/>
            <person name="Lajus A."/>
            <person name="Vallenet D."/>
            <person name="Carro L."/>
            <person name="Coll P."/>
            <person name="Trujillo M.E."/>
        </authorList>
    </citation>
    <scope>NUCLEOTIDE SEQUENCE [LARGE SCALE GENOMIC DNA]</scope>
    <source>
        <strain evidence="10">Lupac 08</strain>
    </source>
</reference>
<feature type="region of interest" description="Disordered" evidence="6">
    <location>
        <begin position="328"/>
        <end position="347"/>
    </location>
</feature>
<evidence type="ECO:0000256" key="3">
    <source>
        <dbReference type="ARBA" id="ARBA00022692"/>
    </source>
</evidence>
<keyword evidence="3 7" id="KW-0812">Transmembrane</keyword>
<evidence type="ECO:0000256" key="6">
    <source>
        <dbReference type="SAM" id="MobiDB-lite"/>
    </source>
</evidence>
<evidence type="ECO:0000313" key="10">
    <source>
        <dbReference type="Proteomes" id="UP000003448"/>
    </source>
</evidence>
<feature type="region of interest" description="Disordered" evidence="6">
    <location>
        <begin position="1"/>
        <end position="28"/>
    </location>
</feature>
<keyword evidence="4 7" id="KW-1133">Transmembrane helix</keyword>
<feature type="transmembrane region" description="Helical" evidence="7">
    <location>
        <begin position="156"/>
        <end position="172"/>
    </location>
</feature>
<dbReference type="InterPro" id="IPR050638">
    <property type="entry name" value="AA-Vitamin_Transporters"/>
</dbReference>